<evidence type="ECO:0000256" key="3">
    <source>
        <dbReference type="ARBA" id="ARBA00022737"/>
    </source>
</evidence>
<evidence type="ECO:0000256" key="7">
    <source>
        <dbReference type="PROSITE-ProRule" id="PRU00317"/>
    </source>
</evidence>
<dbReference type="Gene3D" id="1.25.10.10">
    <property type="entry name" value="Leucine-rich Repeat Variant"/>
    <property type="match status" value="1"/>
</dbReference>
<feature type="repeat" description="Pumilio" evidence="7">
    <location>
        <begin position="602"/>
        <end position="638"/>
    </location>
</feature>
<reference evidence="11 12" key="1">
    <citation type="submission" date="2025-04" db="UniProtKB">
        <authorList>
            <consortium name="RefSeq"/>
        </authorList>
    </citation>
    <scope>IDENTIFICATION</scope>
    <source>
        <tissue evidence="13 14">Leaf</tissue>
    </source>
</reference>
<dbReference type="RefSeq" id="XP_030524200.1">
    <property type="nucleotide sequence ID" value="XM_030668340.1"/>
</dbReference>
<dbReference type="GO" id="GO:0006417">
    <property type="term" value="P:regulation of translation"/>
    <property type="evidence" value="ECO:0007669"/>
    <property type="project" value="UniProtKB-KW"/>
</dbReference>
<evidence type="ECO:0000256" key="1">
    <source>
        <dbReference type="ARBA" id="ARBA00004496"/>
    </source>
</evidence>
<evidence type="ECO:0000313" key="10">
    <source>
        <dbReference type="Proteomes" id="UP000827889"/>
    </source>
</evidence>
<dbReference type="RefSeq" id="XP_048140331.1">
    <property type="nucleotide sequence ID" value="XM_048284374.1"/>
</dbReference>
<dbReference type="FunFam" id="1.25.10.10:FF:000237">
    <property type="entry name" value="Pumilio homolog 9"/>
    <property type="match status" value="1"/>
</dbReference>
<protein>
    <submittedName>
        <fullName evidence="11 12">Pumilio homolog 12-like isoform X1</fullName>
    </submittedName>
</protein>
<keyword evidence="2" id="KW-0963">Cytoplasm</keyword>
<dbReference type="PANTHER" id="PTHR12537">
    <property type="entry name" value="RNA BINDING PROTEIN PUMILIO-RELATED"/>
    <property type="match status" value="1"/>
</dbReference>
<evidence type="ECO:0000313" key="11">
    <source>
        <dbReference type="RefSeq" id="XP_030524199.1"/>
    </source>
</evidence>
<accession>A0A8B8NNW7</accession>
<dbReference type="InterPro" id="IPR001313">
    <property type="entry name" value="Pumilio_RNA-bd_rpt"/>
</dbReference>
<feature type="repeat" description="Pumilio" evidence="7">
    <location>
        <begin position="710"/>
        <end position="747"/>
    </location>
</feature>
<dbReference type="InterPro" id="IPR033712">
    <property type="entry name" value="Pumilio_RNA-bd"/>
</dbReference>
<feature type="repeat" description="Pumilio" evidence="7">
    <location>
        <begin position="639"/>
        <end position="674"/>
    </location>
</feature>
<dbReference type="KEGG" id="rarg:115736579"/>
<keyword evidence="3" id="KW-0677">Repeat</keyword>
<dbReference type="CDD" id="cd07920">
    <property type="entry name" value="Pumilio"/>
    <property type="match status" value="1"/>
</dbReference>
<feature type="domain" description="PUM-HD" evidence="9">
    <location>
        <begin position="433"/>
        <end position="773"/>
    </location>
</feature>
<keyword evidence="10" id="KW-1185">Reference proteome</keyword>
<evidence type="ECO:0000313" key="13">
    <source>
        <dbReference type="RefSeq" id="XP_048140330.1"/>
    </source>
</evidence>
<evidence type="ECO:0000256" key="4">
    <source>
        <dbReference type="ARBA" id="ARBA00022845"/>
    </source>
</evidence>
<dbReference type="Pfam" id="PF00806">
    <property type="entry name" value="PUF"/>
    <property type="match status" value="8"/>
</dbReference>
<comment type="subcellular location">
    <subcellularLocation>
        <location evidence="1">Cytoplasm</location>
    </subcellularLocation>
</comment>
<dbReference type="GO" id="GO:0005737">
    <property type="term" value="C:cytoplasm"/>
    <property type="evidence" value="ECO:0007669"/>
    <property type="project" value="UniProtKB-SubCell"/>
</dbReference>
<dbReference type="InterPro" id="IPR011989">
    <property type="entry name" value="ARM-like"/>
</dbReference>
<sequence length="777" mass="87618">MPERILAIQQMTGNRKGLDIDDFEKLLGEIPNATSGFQQPEDAGLERVSLGDSTSPILLETSKGPHSEKFPNNGSLPERKASADQVDKIPQVNELRLPDEQSVAFAFADLNLENGLAGEAVCIPSANGMPMHSTPFLLDSQHCNNLKIHNLTAHSQWNTVYPFQTGISAPSGFDVFSGTQIGQGCLDLSKFDAQGLKQWQVSGFQSVSNFNASTPTTNGFHLLHNLHVPAVEFPLRSNQKQCFSTLSPLPWFPRQHRNECPILWRNTEEENSHLMWKQNLHVQQNVDSQGEDELPVQVSANYVNGILHENQRMQRNQVPGSHQFEQFEQGKFLNNYVNARCPKQANFGLFPTDVRNVQVLDRKLQGSSTRKNLTRLHDLNSPRILNFGSGNVALNHVTENGSQALNGLHHCCLWNPTARCYMADDSHFWFLSSDGTYIKSCDPRLLYQKTKTVDEVGGRIPLMARDQHGCRLLQKKITEGPQEAVDKIFYEVIDCIVELMTDPFGNYLVQKLLEVCREDQRTRMLQEITRKPGDLVRISCDMHGTRAVQKVIETLRTPEHISIVVNSLKPCIVTLMKNMNGNHVAQRCLQFLMPAYTQFLFEAAAANCVELATDRHGCCVLQKCLSRSVGEHRKHLISEIVPNSLILSQDQFGNYVVQYIFELQVSQVVKILDQLEGRFGDLSMQKYSSNVVEKCLTHSTWEGLRRVIQELIDDPRLDQIMQDAYGNYVIQAALNISEGALEDALVEAIRPHIPVLRTSPYGKKVLLSSNRLKRLYL</sequence>
<dbReference type="RefSeq" id="XP_030524199.1">
    <property type="nucleotide sequence ID" value="XM_030668339.1"/>
</dbReference>
<evidence type="ECO:0000256" key="2">
    <source>
        <dbReference type="ARBA" id="ARBA00022490"/>
    </source>
</evidence>
<dbReference type="AlphaFoldDB" id="A0A8B8NNW7"/>
<dbReference type="PROSITE" id="PS50302">
    <property type="entry name" value="PUM"/>
    <property type="match status" value="6"/>
</dbReference>
<dbReference type="OrthoDB" id="668540at2759"/>
<feature type="region of interest" description="Disordered" evidence="8">
    <location>
        <begin position="55"/>
        <end position="85"/>
    </location>
</feature>
<dbReference type="InterPro" id="IPR033133">
    <property type="entry name" value="PUM-HD"/>
</dbReference>
<evidence type="ECO:0000256" key="6">
    <source>
        <dbReference type="ARBA" id="ARBA00058490"/>
    </source>
</evidence>
<dbReference type="RefSeq" id="XP_048140330.1">
    <property type="nucleotide sequence ID" value="XM_048284373.1"/>
</dbReference>
<feature type="repeat" description="Pumilio" evidence="7">
    <location>
        <begin position="527"/>
        <end position="566"/>
    </location>
</feature>
<feature type="repeat" description="Pumilio" evidence="7">
    <location>
        <begin position="491"/>
        <end position="526"/>
    </location>
</feature>
<keyword evidence="4" id="KW-0810">Translation regulation</keyword>
<organism evidence="10 12">
    <name type="scientific">Rhodamnia argentea</name>
    <dbReference type="NCBI Taxonomy" id="178133"/>
    <lineage>
        <taxon>Eukaryota</taxon>
        <taxon>Viridiplantae</taxon>
        <taxon>Streptophyta</taxon>
        <taxon>Embryophyta</taxon>
        <taxon>Tracheophyta</taxon>
        <taxon>Spermatophyta</taxon>
        <taxon>Magnoliopsida</taxon>
        <taxon>eudicotyledons</taxon>
        <taxon>Gunneridae</taxon>
        <taxon>Pentapetalae</taxon>
        <taxon>rosids</taxon>
        <taxon>malvids</taxon>
        <taxon>Myrtales</taxon>
        <taxon>Myrtaceae</taxon>
        <taxon>Myrtoideae</taxon>
        <taxon>Myrteae</taxon>
        <taxon>Australasian group</taxon>
        <taxon>Rhodamnia</taxon>
    </lineage>
</organism>
<dbReference type="Proteomes" id="UP000827889">
    <property type="component" value="Chromosome 8"/>
</dbReference>
<comment type="function">
    <text evidence="6">Sequence-specific RNA-binding protein that regulates translation and mRNA stability by binding the 3'-UTR of target mRNAs.</text>
</comment>
<dbReference type="SMART" id="SM00025">
    <property type="entry name" value="Pumilio"/>
    <property type="match status" value="8"/>
</dbReference>
<feature type="repeat" description="Pumilio" evidence="7">
    <location>
        <begin position="455"/>
        <end position="490"/>
    </location>
</feature>
<keyword evidence="5" id="KW-0694">RNA-binding</keyword>
<gene>
    <name evidence="11 12 13 14" type="primary">LOC115736579</name>
</gene>
<evidence type="ECO:0000313" key="14">
    <source>
        <dbReference type="RefSeq" id="XP_048140331.1"/>
    </source>
</evidence>
<dbReference type="PANTHER" id="PTHR12537:SF147">
    <property type="entry name" value="PUMILIO HOMOLOG 12"/>
    <property type="match status" value="1"/>
</dbReference>
<dbReference type="SUPFAM" id="SSF48371">
    <property type="entry name" value="ARM repeat"/>
    <property type="match status" value="1"/>
</dbReference>
<dbReference type="InterPro" id="IPR016024">
    <property type="entry name" value="ARM-type_fold"/>
</dbReference>
<dbReference type="GeneID" id="115736579"/>
<name>A0A8B8NNW7_9MYRT</name>
<evidence type="ECO:0000256" key="8">
    <source>
        <dbReference type="SAM" id="MobiDB-lite"/>
    </source>
</evidence>
<dbReference type="PROSITE" id="PS50303">
    <property type="entry name" value="PUM_HD"/>
    <property type="match status" value="1"/>
</dbReference>
<evidence type="ECO:0000256" key="5">
    <source>
        <dbReference type="ARBA" id="ARBA00022884"/>
    </source>
</evidence>
<evidence type="ECO:0000259" key="9">
    <source>
        <dbReference type="PROSITE" id="PS50303"/>
    </source>
</evidence>
<dbReference type="GO" id="GO:0003729">
    <property type="term" value="F:mRNA binding"/>
    <property type="evidence" value="ECO:0007669"/>
    <property type="project" value="TreeGrafter"/>
</dbReference>
<evidence type="ECO:0000313" key="12">
    <source>
        <dbReference type="RefSeq" id="XP_030524200.1"/>
    </source>
</evidence>
<proteinExistence type="predicted"/>